<comment type="caution">
    <text evidence="1">The sequence shown here is derived from an EMBL/GenBank/DDBJ whole genome shotgun (WGS) entry which is preliminary data.</text>
</comment>
<accession>A0A645IUK1</accession>
<dbReference type="EMBL" id="VSSQ01122925">
    <property type="protein sequence ID" value="MPN54570.1"/>
    <property type="molecule type" value="Genomic_DNA"/>
</dbReference>
<reference evidence="1" key="1">
    <citation type="submission" date="2019-08" db="EMBL/GenBank/DDBJ databases">
        <authorList>
            <person name="Kucharzyk K."/>
            <person name="Murdoch R.W."/>
            <person name="Higgins S."/>
            <person name="Loffler F."/>
        </authorList>
    </citation>
    <scope>NUCLEOTIDE SEQUENCE</scope>
</reference>
<protein>
    <submittedName>
        <fullName evidence="1">Uncharacterized protein</fullName>
    </submittedName>
</protein>
<evidence type="ECO:0000313" key="1">
    <source>
        <dbReference type="EMBL" id="MPN54570.1"/>
    </source>
</evidence>
<name>A0A645IUK1_9ZZZZ</name>
<dbReference type="AlphaFoldDB" id="A0A645IUK1"/>
<gene>
    <name evidence="1" type="ORF">SDC9_202241</name>
</gene>
<organism evidence="1">
    <name type="scientific">bioreactor metagenome</name>
    <dbReference type="NCBI Taxonomy" id="1076179"/>
    <lineage>
        <taxon>unclassified sequences</taxon>
        <taxon>metagenomes</taxon>
        <taxon>ecological metagenomes</taxon>
    </lineage>
</organism>
<sequence>MQRILHLYDKGTPTQLAGALVDLYLVLGKRGCGLRRHMLERCSDRLDEIVAQWLQLKLDPGLDPHEPIPPGLGSVLAIGTSGNTCFSIADDGTGEARPSDVLNMDGNTVQDLLSQASDHILEGRTDSGRHLLSLGLKKWPSDPALFTALRKLEHFLDEADARASARRRS</sequence>
<proteinExistence type="predicted"/>